<protein>
    <submittedName>
        <fullName evidence="1">Uncharacterized protein</fullName>
    </submittedName>
</protein>
<organism evidence="1 2">
    <name type="scientific">Penicillium canescens</name>
    <dbReference type="NCBI Taxonomy" id="5083"/>
    <lineage>
        <taxon>Eukaryota</taxon>
        <taxon>Fungi</taxon>
        <taxon>Dikarya</taxon>
        <taxon>Ascomycota</taxon>
        <taxon>Pezizomycotina</taxon>
        <taxon>Eurotiomycetes</taxon>
        <taxon>Eurotiomycetidae</taxon>
        <taxon>Eurotiales</taxon>
        <taxon>Aspergillaceae</taxon>
        <taxon>Penicillium</taxon>
    </lineage>
</organism>
<accession>A0AAD6IC93</accession>
<proteinExistence type="predicted"/>
<comment type="caution">
    <text evidence="1">The sequence shown here is derived from an EMBL/GenBank/DDBJ whole genome shotgun (WGS) entry which is preliminary data.</text>
</comment>
<gene>
    <name evidence="1" type="ORF">N7460_006841</name>
</gene>
<dbReference type="EMBL" id="JAQJZL010000005">
    <property type="protein sequence ID" value="KAJ6041451.1"/>
    <property type="molecule type" value="Genomic_DNA"/>
</dbReference>
<name>A0AAD6IC93_PENCN</name>
<dbReference type="AlphaFoldDB" id="A0AAD6IC93"/>
<reference evidence="1" key="2">
    <citation type="submission" date="2023-01" db="EMBL/GenBank/DDBJ databases">
        <authorList>
            <person name="Petersen C."/>
        </authorList>
    </citation>
    <scope>NUCLEOTIDE SEQUENCE</scope>
    <source>
        <strain evidence="1">IBT 15450</strain>
    </source>
</reference>
<evidence type="ECO:0000313" key="2">
    <source>
        <dbReference type="Proteomes" id="UP001219568"/>
    </source>
</evidence>
<dbReference type="Proteomes" id="UP001219568">
    <property type="component" value="Unassembled WGS sequence"/>
</dbReference>
<reference evidence="1" key="1">
    <citation type="journal article" date="2023" name="IMA Fungus">
        <title>Comparative genomic study of the Penicillium genus elucidates a diverse pangenome and 15 lateral gene transfer events.</title>
        <authorList>
            <person name="Petersen C."/>
            <person name="Sorensen T."/>
            <person name="Nielsen M.R."/>
            <person name="Sondergaard T.E."/>
            <person name="Sorensen J.L."/>
            <person name="Fitzpatrick D.A."/>
            <person name="Frisvad J.C."/>
            <person name="Nielsen K.L."/>
        </authorList>
    </citation>
    <scope>NUCLEOTIDE SEQUENCE</scope>
    <source>
        <strain evidence="1">IBT 15450</strain>
    </source>
</reference>
<evidence type="ECO:0000313" key="1">
    <source>
        <dbReference type="EMBL" id="KAJ6041451.1"/>
    </source>
</evidence>
<sequence length="469" mass="53648">MFFNCGKYFRDQIFDDASQNNISGLLSQRKHVYEIPRKKMVIYGRRSFSVSWFTKVVKNYVQIPSRLRQDPDPHQLHDVYVVLRPAKLSRAFASNGPACDFSLYSDGHFYYAGKGDKLYIITIRDDDYSGLNQLNLVSNTSPAPPSLAYHLGKTIYSQEQIYDVALYVVDQLNQYHLSTTDYRQFVFELATRIICARRNSTVFIGNWMQIVAQDQLLRATGPDCIAPSGFYTGSRLAGPNERIDTWCARYSLKRNVEINADRLAACWYEGMQGISSFNISWCHCFPRFWILEKQGETPKNVSNPLAASQNAKSIRLPSSKIYQRLRLAVIFALREGAQIPDCLETIHCFSSLYYIRTKVSMTEKEFLNQMSFIYSLDAAKVVFQNGFEDDLGSYLRTPSDLEPSKYARSPSKLISRTAEDGKSIGIWDTLRPYEVQVAGYQKGYGYQILVDKALAFPKEPKPHTRGVIM</sequence>
<keyword evidence="2" id="KW-1185">Reference proteome</keyword>